<evidence type="ECO:0000313" key="1">
    <source>
        <dbReference type="EMBL" id="CAB4172957.1"/>
    </source>
</evidence>
<protein>
    <submittedName>
        <fullName evidence="1">Uncharacterized protein</fullName>
    </submittedName>
</protein>
<evidence type="ECO:0000313" key="3">
    <source>
        <dbReference type="EMBL" id="CAB5229763.1"/>
    </source>
</evidence>
<reference evidence="1" key="1">
    <citation type="submission" date="2020-05" db="EMBL/GenBank/DDBJ databases">
        <authorList>
            <person name="Chiriac C."/>
            <person name="Salcher M."/>
            <person name="Ghai R."/>
            <person name="Kavagutti S V."/>
        </authorList>
    </citation>
    <scope>NUCLEOTIDE SEQUENCE</scope>
</reference>
<sequence length="152" mass="15746">MAGVTRARYKPNIVQTVKTTSFSTTSTSFTDVTGLSVAITPKNASSLVLVTVSIYTSNSAVAVNTLNLLRGSTALAQPAADTYSGSMNASMAVVGSDDKTVSLTFLDSPATTSATTYKIQMKVSSGTAYVSRRSDLASVSAASIITVQEIEQ</sequence>
<name>A0A6J5PPM8_9CAUD</name>
<dbReference type="EMBL" id="LR798409">
    <property type="protein sequence ID" value="CAB5229763.1"/>
    <property type="molecule type" value="Genomic_DNA"/>
</dbReference>
<dbReference type="EMBL" id="LR796889">
    <property type="protein sequence ID" value="CAB4172957.1"/>
    <property type="molecule type" value="Genomic_DNA"/>
</dbReference>
<proteinExistence type="predicted"/>
<dbReference type="EMBL" id="LR797334">
    <property type="protein sequence ID" value="CAB4203956.1"/>
    <property type="molecule type" value="Genomic_DNA"/>
</dbReference>
<evidence type="ECO:0000313" key="2">
    <source>
        <dbReference type="EMBL" id="CAB4203956.1"/>
    </source>
</evidence>
<accession>A0A6J5PPM8</accession>
<gene>
    <name evidence="2" type="ORF">UFOVP1392_14</name>
    <name evidence="3" type="ORF">UFOVP1569_13</name>
    <name evidence="1" type="ORF">UFOVP952_24</name>
</gene>
<organism evidence="1">
    <name type="scientific">uncultured Caudovirales phage</name>
    <dbReference type="NCBI Taxonomy" id="2100421"/>
    <lineage>
        <taxon>Viruses</taxon>
        <taxon>Duplodnaviria</taxon>
        <taxon>Heunggongvirae</taxon>
        <taxon>Uroviricota</taxon>
        <taxon>Caudoviricetes</taxon>
        <taxon>Peduoviridae</taxon>
        <taxon>Maltschvirus</taxon>
        <taxon>Maltschvirus maltsch</taxon>
    </lineage>
</organism>